<dbReference type="EMBL" id="JAUFQY010000002">
    <property type="protein sequence ID" value="MDN3702014.1"/>
    <property type="molecule type" value="Genomic_DNA"/>
</dbReference>
<evidence type="ECO:0000256" key="4">
    <source>
        <dbReference type="SAM" id="Phobius"/>
    </source>
</evidence>
<sequence length="353" mass="38683">MVSRPSICKIFAEFSLFSGGIIGLWFYTLPPSFTSLVLIYSIWGATTSLTFWAALMKATRLLGSSEDQGKLFGILEGGRGLLPIIYGLLIVGVFNYFGAGVLGLQNVILCYAVLELIGAVFVWIAIPSQDATKGEKTGATLKEVLVVTKSKELWMLALIIFSSYTLYSGLSYFTPYITNYYGASASLAATVGLIRTYGLALFGGLISGFIADKTGSKVRVVMFANIVPILCLAAFIVFPQSENLLIPITGLICLLGLAVFMTRGVYFAIVDEIKVPIRYSGAAMGFISLIGFMPESFVYILFGWLIDNYPGIKGYHYIFSYMIAISFLGFVIAAILYRQVKQQNFYFIESTQS</sequence>
<dbReference type="InterPro" id="IPR020846">
    <property type="entry name" value="MFS_dom"/>
</dbReference>
<name>A0ABT8CNJ5_9VIBR</name>
<feature type="transmembrane region" description="Helical" evidence="4">
    <location>
        <begin position="218"/>
        <end position="238"/>
    </location>
</feature>
<organism evidence="6 7">
    <name type="scientific">Vibrio artabrorum</name>
    <dbReference type="NCBI Taxonomy" id="446374"/>
    <lineage>
        <taxon>Bacteria</taxon>
        <taxon>Pseudomonadati</taxon>
        <taxon>Pseudomonadota</taxon>
        <taxon>Gammaproteobacteria</taxon>
        <taxon>Vibrionales</taxon>
        <taxon>Vibrionaceae</taxon>
        <taxon>Vibrio</taxon>
    </lineage>
</organism>
<comment type="caution">
    <text evidence="6">The sequence shown here is derived from an EMBL/GenBank/DDBJ whole genome shotgun (WGS) entry which is preliminary data.</text>
</comment>
<evidence type="ECO:0000256" key="2">
    <source>
        <dbReference type="ARBA" id="ARBA00022989"/>
    </source>
</evidence>
<dbReference type="Gene3D" id="1.20.1250.20">
    <property type="entry name" value="MFS general substrate transporter like domains"/>
    <property type="match status" value="1"/>
</dbReference>
<reference evidence="7" key="1">
    <citation type="journal article" date="2019" name="Int. J. Syst. Evol. Microbiol.">
        <title>The Global Catalogue of Microorganisms (GCM) 10K type strain sequencing project: providing services to taxonomists for standard genome sequencing and annotation.</title>
        <authorList>
            <consortium name="The Broad Institute Genomics Platform"/>
            <consortium name="The Broad Institute Genome Sequencing Center for Infectious Disease"/>
            <person name="Wu L."/>
            <person name="Ma J."/>
        </authorList>
    </citation>
    <scope>NUCLEOTIDE SEQUENCE [LARGE SCALE GENOMIC DNA]</scope>
    <source>
        <strain evidence="7">CECT 7226</strain>
    </source>
</reference>
<accession>A0ABT8CNJ5</accession>
<feature type="transmembrane region" description="Helical" evidence="4">
    <location>
        <begin position="281"/>
        <end position="306"/>
    </location>
</feature>
<proteinExistence type="predicted"/>
<dbReference type="InterPro" id="IPR011701">
    <property type="entry name" value="MFS"/>
</dbReference>
<evidence type="ECO:0000313" key="6">
    <source>
        <dbReference type="EMBL" id="MDN3702014.1"/>
    </source>
</evidence>
<evidence type="ECO:0000313" key="7">
    <source>
        <dbReference type="Proteomes" id="UP001223712"/>
    </source>
</evidence>
<keyword evidence="1 4" id="KW-0812">Transmembrane</keyword>
<feature type="transmembrane region" description="Helical" evidence="4">
    <location>
        <begin position="244"/>
        <end position="269"/>
    </location>
</feature>
<evidence type="ECO:0000256" key="1">
    <source>
        <dbReference type="ARBA" id="ARBA00022692"/>
    </source>
</evidence>
<protein>
    <submittedName>
        <fullName evidence="6">MFS transporter</fullName>
    </submittedName>
</protein>
<keyword evidence="3 4" id="KW-0472">Membrane</keyword>
<feature type="transmembrane region" description="Helical" evidence="4">
    <location>
        <begin position="7"/>
        <end position="27"/>
    </location>
</feature>
<dbReference type="SUPFAM" id="SSF103473">
    <property type="entry name" value="MFS general substrate transporter"/>
    <property type="match status" value="1"/>
</dbReference>
<keyword evidence="7" id="KW-1185">Reference proteome</keyword>
<feature type="domain" description="Major facilitator superfamily (MFS) profile" evidence="5">
    <location>
        <begin position="1"/>
        <end position="341"/>
    </location>
</feature>
<dbReference type="Proteomes" id="UP001223712">
    <property type="component" value="Unassembled WGS sequence"/>
</dbReference>
<feature type="transmembrane region" description="Helical" evidence="4">
    <location>
        <begin position="33"/>
        <end position="55"/>
    </location>
</feature>
<dbReference type="RefSeq" id="WP_290334924.1">
    <property type="nucleotide sequence ID" value="NZ_JAUFQY010000002.1"/>
</dbReference>
<feature type="transmembrane region" description="Helical" evidence="4">
    <location>
        <begin position="80"/>
        <end position="98"/>
    </location>
</feature>
<feature type="transmembrane region" description="Helical" evidence="4">
    <location>
        <begin position="180"/>
        <end position="206"/>
    </location>
</feature>
<evidence type="ECO:0000259" key="5">
    <source>
        <dbReference type="PROSITE" id="PS50850"/>
    </source>
</evidence>
<dbReference type="InterPro" id="IPR036259">
    <property type="entry name" value="MFS_trans_sf"/>
</dbReference>
<keyword evidence="2 4" id="KW-1133">Transmembrane helix</keyword>
<feature type="transmembrane region" description="Helical" evidence="4">
    <location>
        <begin position="318"/>
        <end position="337"/>
    </location>
</feature>
<feature type="transmembrane region" description="Helical" evidence="4">
    <location>
        <begin position="104"/>
        <end position="126"/>
    </location>
</feature>
<dbReference type="Pfam" id="PF07690">
    <property type="entry name" value="MFS_1"/>
    <property type="match status" value="1"/>
</dbReference>
<dbReference type="CDD" id="cd06174">
    <property type="entry name" value="MFS"/>
    <property type="match status" value="1"/>
</dbReference>
<gene>
    <name evidence="6" type="ORF">QWY96_15930</name>
</gene>
<feature type="transmembrane region" description="Helical" evidence="4">
    <location>
        <begin position="153"/>
        <end position="174"/>
    </location>
</feature>
<evidence type="ECO:0000256" key="3">
    <source>
        <dbReference type="ARBA" id="ARBA00023136"/>
    </source>
</evidence>
<dbReference type="PROSITE" id="PS50850">
    <property type="entry name" value="MFS"/>
    <property type="match status" value="1"/>
</dbReference>